<reference evidence="22 23" key="1">
    <citation type="submission" date="2019-09" db="EMBL/GenBank/DDBJ databases">
        <title>Bird 10,000 Genomes (B10K) Project - Family phase.</title>
        <authorList>
            <person name="Zhang G."/>
        </authorList>
    </citation>
    <scope>NUCLEOTIDE SEQUENCE [LARGE SCALE GENOMIC DNA]</scope>
    <source>
        <strain evidence="22">B10K-DU-001-15</strain>
        <tissue evidence="22">Muscle</tissue>
    </source>
</reference>
<evidence type="ECO:0000256" key="1">
    <source>
        <dbReference type="ARBA" id="ARBA00004251"/>
    </source>
</evidence>
<evidence type="ECO:0000256" key="3">
    <source>
        <dbReference type="ARBA" id="ARBA00008216"/>
    </source>
</evidence>
<dbReference type="GO" id="GO:0048513">
    <property type="term" value="P:animal organ development"/>
    <property type="evidence" value="ECO:0007669"/>
    <property type="project" value="TreeGrafter"/>
</dbReference>
<evidence type="ECO:0000256" key="9">
    <source>
        <dbReference type="ARBA" id="ARBA00023030"/>
    </source>
</evidence>
<keyword evidence="4" id="KW-1003">Cell membrane</keyword>
<dbReference type="InterPro" id="IPR002154">
    <property type="entry name" value="Neuregulin_C"/>
</dbReference>
<evidence type="ECO:0000256" key="8">
    <source>
        <dbReference type="ARBA" id="ARBA00022989"/>
    </source>
</evidence>
<feature type="disulfide bond" evidence="17">
    <location>
        <begin position="119"/>
        <end position="136"/>
    </location>
</feature>
<evidence type="ECO:0000256" key="4">
    <source>
        <dbReference type="ARBA" id="ARBA00022475"/>
    </source>
</evidence>
<dbReference type="GO" id="GO:0005886">
    <property type="term" value="C:plasma membrane"/>
    <property type="evidence" value="ECO:0007669"/>
    <property type="project" value="UniProtKB-SubCell"/>
</dbReference>
<keyword evidence="23" id="KW-1185">Reference proteome</keyword>
<feature type="disulfide bond" evidence="17">
    <location>
        <begin position="138"/>
        <end position="147"/>
    </location>
</feature>
<evidence type="ECO:0000256" key="2">
    <source>
        <dbReference type="ARBA" id="ARBA00004613"/>
    </source>
</evidence>
<dbReference type="SMART" id="SM00409">
    <property type="entry name" value="IG"/>
    <property type="match status" value="1"/>
</dbReference>
<dbReference type="CDD" id="cd05750">
    <property type="entry name" value="Ig_Pro_neuregulin"/>
    <property type="match status" value="1"/>
</dbReference>
<comment type="function">
    <text evidence="14">Direct ligand for ERBB3 and ERBB4 tyrosine kinase receptors. Concomitantly recruits ERBB1 and ERBB2 coreceptors, resulting in ligand-stimulated tyrosine phosphorylation and activation of the ERBB receptors. May also promote the heterodimerization with the EGF receptor.</text>
</comment>
<evidence type="ECO:0000313" key="22">
    <source>
        <dbReference type="EMBL" id="NXQ29257.1"/>
    </source>
</evidence>
<evidence type="ECO:0000256" key="19">
    <source>
        <dbReference type="SAM" id="Phobius"/>
    </source>
</evidence>
<evidence type="ECO:0000256" key="12">
    <source>
        <dbReference type="ARBA" id="ARBA00023180"/>
    </source>
</evidence>
<comment type="similarity">
    <text evidence="3">Belongs to the neuregulin family.</text>
</comment>
<keyword evidence="10 19" id="KW-0472">Membrane</keyword>
<feature type="domain" description="EGF-like" evidence="20">
    <location>
        <begin position="107"/>
        <end position="148"/>
    </location>
</feature>
<name>A0A7L2BU29_9PASS</name>
<keyword evidence="8 19" id="KW-1133">Transmembrane helix</keyword>
<organism evidence="22 23">
    <name type="scientific">Alaudala cheleensis</name>
    <name type="common">Asian short-toed lark</name>
    <dbReference type="NCBI Taxonomy" id="670337"/>
    <lineage>
        <taxon>Eukaryota</taxon>
        <taxon>Metazoa</taxon>
        <taxon>Chordata</taxon>
        <taxon>Craniata</taxon>
        <taxon>Vertebrata</taxon>
        <taxon>Euteleostomi</taxon>
        <taxon>Archelosauria</taxon>
        <taxon>Archosauria</taxon>
        <taxon>Dinosauria</taxon>
        <taxon>Saurischia</taxon>
        <taxon>Theropoda</taxon>
        <taxon>Coelurosauria</taxon>
        <taxon>Aves</taxon>
        <taxon>Neognathae</taxon>
        <taxon>Neoaves</taxon>
        <taxon>Telluraves</taxon>
        <taxon>Australaves</taxon>
        <taxon>Passeriformes</taxon>
        <taxon>Sylvioidea</taxon>
        <taxon>Alaudidae</taxon>
        <taxon>Alaudala</taxon>
    </lineage>
</organism>
<dbReference type="GO" id="GO:0005615">
    <property type="term" value="C:extracellular space"/>
    <property type="evidence" value="ECO:0007669"/>
    <property type="project" value="TreeGrafter"/>
</dbReference>
<keyword evidence="11 17" id="KW-1015">Disulfide bond</keyword>
<evidence type="ECO:0000259" key="20">
    <source>
        <dbReference type="PROSITE" id="PS50026"/>
    </source>
</evidence>
<dbReference type="Pfam" id="PF02158">
    <property type="entry name" value="Neuregulin"/>
    <property type="match status" value="1"/>
</dbReference>
<evidence type="ECO:0000256" key="6">
    <source>
        <dbReference type="ARBA" id="ARBA00022536"/>
    </source>
</evidence>
<feature type="region of interest" description="Disordered" evidence="18">
    <location>
        <begin position="510"/>
        <end position="571"/>
    </location>
</feature>
<dbReference type="InterPro" id="IPR040180">
    <property type="entry name" value="Neuregulin"/>
</dbReference>
<evidence type="ECO:0000259" key="21">
    <source>
        <dbReference type="PROSITE" id="PS50835"/>
    </source>
</evidence>
<evidence type="ECO:0000256" key="15">
    <source>
        <dbReference type="ARBA" id="ARBA00065723"/>
    </source>
</evidence>
<feature type="non-terminal residue" evidence="22">
    <location>
        <position position="1"/>
    </location>
</feature>
<keyword evidence="6 17" id="KW-0245">EGF-like domain</keyword>
<dbReference type="PANTHER" id="PTHR11100:SF20">
    <property type="entry name" value="PRO-NEUREGULIN-2, MEMBRANE-BOUND ISOFORM"/>
    <property type="match status" value="1"/>
</dbReference>
<evidence type="ECO:0000256" key="5">
    <source>
        <dbReference type="ARBA" id="ARBA00022525"/>
    </source>
</evidence>
<evidence type="ECO:0000256" key="11">
    <source>
        <dbReference type="ARBA" id="ARBA00023157"/>
    </source>
</evidence>
<proteinExistence type="inferred from homology"/>
<dbReference type="SUPFAM" id="SSF48726">
    <property type="entry name" value="Immunoglobulin"/>
    <property type="match status" value="1"/>
</dbReference>
<evidence type="ECO:0000256" key="10">
    <source>
        <dbReference type="ARBA" id="ARBA00023136"/>
    </source>
</evidence>
<comment type="caution">
    <text evidence="22">The sequence shown here is derived from an EMBL/GenBank/DDBJ whole genome shotgun (WGS) entry which is preliminary data.</text>
</comment>
<keyword evidence="13" id="KW-0393">Immunoglobulin domain</keyword>
<feature type="domain" description="Ig-like" evidence="21">
    <location>
        <begin position="3"/>
        <end position="98"/>
    </location>
</feature>
<feature type="region of interest" description="Disordered" evidence="18">
    <location>
        <begin position="258"/>
        <end position="301"/>
    </location>
</feature>
<dbReference type="Gene3D" id="2.10.25.10">
    <property type="entry name" value="Laminin"/>
    <property type="match status" value="1"/>
</dbReference>
<dbReference type="InterPro" id="IPR013783">
    <property type="entry name" value="Ig-like_fold"/>
</dbReference>
<comment type="subunit">
    <text evidence="15">Interacts with ERBB3 and ERBB4.</text>
</comment>
<dbReference type="SMART" id="SM00408">
    <property type="entry name" value="IGc2"/>
    <property type="match status" value="1"/>
</dbReference>
<dbReference type="EMBL" id="VWYE01013098">
    <property type="protein sequence ID" value="NXQ29257.1"/>
    <property type="molecule type" value="Genomic_DNA"/>
</dbReference>
<keyword evidence="9" id="KW-0339">Growth factor</keyword>
<comment type="caution">
    <text evidence="17">Lacks conserved residue(s) required for the propagation of feature annotation.</text>
</comment>
<dbReference type="PROSITE" id="PS01186">
    <property type="entry name" value="EGF_2"/>
    <property type="match status" value="1"/>
</dbReference>
<dbReference type="InterPro" id="IPR000742">
    <property type="entry name" value="EGF"/>
</dbReference>
<dbReference type="PROSITE" id="PS00022">
    <property type="entry name" value="EGF_1"/>
    <property type="match status" value="1"/>
</dbReference>
<keyword evidence="5" id="KW-0964">Secreted</keyword>
<feature type="non-terminal residue" evidence="22">
    <location>
        <position position="571"/>
    </location>
</feature>
<dbReference type="GO" id="GO:0035556">
    <property type="term" value="P:intracellular signal transduction"/>
    <property type="evidence" value="ECO:0007669"/>
    <property type="project" value="TreeGrafter"/>
</dbReference>
<evidence type="ECO:0000313" key="23">
    <source>
        <dbReference type="Proteomes" id="UP000571582"/>
    </source>
</evidence>
<dbReference type="FunFam" id="2.10.25.10:FF:000116">
    <property type="entry name" value="pro-neuregulin-2, membrane-bound isoform"/>
    <property type="match status" value="1"/>
</dbReference>
<evidence type="ECO:0000256" key="13">
    <source>
        <dbReference type="ARBA" id="ARBA00023319"/>
    </source>
</evidence>
<evidence type="ECO:0000256" key="16">
    <source>
        <dbReference type="ARBA" id="ARBA00068573"/>
    </source>
</evidence>
<protein>
    <recommendedName>
        <fullName evidence="16">Pro-neuregulin-2, membrane-bound isoform</fullName>
    </recommendedName>
</protein>
<keyword evidence="12" id="KW-0325">Glycoprotein</keyword>
<evidence type="ECO:0000256" key="17">
    <source>
        <dbReference type="PROSITE-ProRule" id="PRU00076"/>
    </source>
</evidence>
<feature type="region of interest" description="Disordered" evidence="18">
    <location>
        <begin position="468"/>
        <end position="487"/>
    </location>
</feature>
<comment type="subcellular location">
    <subcellularLocation>
        <location evidence="1">Cell membrane</location>
        <topology evidence="1">Single-pass type I membrane protein</topology>
    </subcellularLocation>
    <subcellularLocation>
        <location evidence="2">Secreted</location>
    </subcellularLocation>
</comment>
<accession>A0A7L2BU29</accession>
<dbReference type="PROSITE" id="PS50835">
    <property type="entry name" value="IG_LIKE"/>
    <property type="match status" value="1"/>
</dbReference>
<feature type="compositionally biased region" description="Low complexity" evidence="18">
    <location>
        <begin position="260"/>
        <end position="272"/>
    </location>
</feature>
<dbReference type="Proteomes" id="UP000571582">
    <property type="component" value="Unassembled WGS sequence"/>
</dbReference>
<dbReference type="PROSITE" id="PS50026">
    <property type="entry name" value="EGF_3"/>
    <property type="match status" value="1"/>
</dbReference>
<dbReference type="FunFam" id="2.60.40.10:FF:000354">
    <property type="entry name" value="Pro-neuregulin-2, membrane-bound isoform"/>
    <property type="match status" value="1"/>
</dbReference>
<gene>
    <name evidence="22" type="primary">Nrg2</name>
    <name evidence="22" type="ORF">ALACHE_R07296</name>
</gene>
<evidence type="ECO:0000256" key="14">
    <source>
        <dbReference type="ARBA" id="ARBA00058865"/>
    </source>
</evidence>
<evidence type="ECO:0000256" key="7">
    <source>
        <dbReference type="ARBA" id="ARBA00022692"/>
    </source>
</evidence>
<dbReference type="Gene3D" id="2.60.40.10">
    <property type="entry name" value="Immunoglobulins"/>
    <property type="match status" value="1"/>
</dbReference>
<feature type="transmembrane region" description="Helical" evidence="19">
    <location>
        <begin position="172"/>
        <end position="193"/>
    </location>
</feature>
<dbReference type="InterPro" id="IPR057911">
    <property type="entry name" value="NRG2_Ig-like"/>
</dbReference>
<dbReference type="InterPro" id="IPR036179">
    <property type="entry name" value="Ig-like_dom_sf"/>
</dbReference>
<sequence>VPPKLKKLKSPNVHVGEKISLKCEATAGNPQPSYKWFKDGKELKKSKDIRIKYGNGKKISRLQFNKVKLEDAGEYSCEAENVLGKDTAKGSLNVKSVTTTLSSWSGHARKCNETAKSYCVNGGVCYYIEGINQLSCKCPNGFFGQRCLEKLPLRLYMPDPKQKAEELYQKRVLTITGICVALLVVGIVCVVAYCKTKKQRKQMHNHLRQNMCPAHQNRSLANGPSHPRLDPEEIQMADYISKNVSATEHVIRRETETTFSGSHSCSPSHHCSTATPTSSQRHESHTWSLERTESLTSDSQSGIMLSSVGTSKCNSPACVEARARRGATFCIEEQRRPTTQYRDSVDSLRDSPHSERYVSALTTPARLSPVDFHYSMTTQVPTFEITSPNSAHAVSLPPAAPISFRVEEQQPLLRRYQLPFQDTQRYDSYYQRKTYLNDSMGSLPSSPFRITEDDEYETTQEYVTALEQPKKTASSNRRWKKSKLNGHIPHRARAVRDSFSLSSASYSESDEELVAESTPFLSTQNSEAAHAESPPLQRPGEGRTPHACRGHSAHADAGLAHVAPRAEPDPL</sequence>
<evidence type="ECO:0000256" key="18">
    <source>
        <dbReference type="SAM" id="MobiDB-lite"/>
    </source>
</evidence>
<dbReference type="SUPFAM" id="SSF57196">
    <property type="entry name" value="EGF/Laminin"/>
    <property type="match status" value="1"/>
</dbReference>
<feature type="compositionally biased region" description="Basic residues" evidence="18">
    <location>
        <begin position="477"/>
        <end position="487"/>
    </location>
</feature>
<dbReference type="AlphaFoldDB" id="A0A7L2BU29"/>
<dbReference type="InterPro" id="IPR007110">
    <property type="entry name" value="Ig-like_dom"/>
</dbReference>
<dbReference type="GO" id="GO:0007399">
    <property type="term" value="P:nervous system development"/>
    <property type="evidence" value="ECO:0007669"/>
    <property type="project" value="InterPro"/>
</dbReference>
<dbReference type="GO" id="GO:0008083">
    <property type="term" value="F:growth factor activity"/>
    <property type="evidence" value="ECO:0007669"/>
    <property type="project" value="UniProtKB-KW"/>
</dbReference>
<dbReference type="InterPro" id="IPR003598">
    <property type="entry name" value="Ig_sub2"/>
</dbReference>
<feature type="compositionally biased region" description="Basic and acidic residues" evidence="18">
    <location>
        <begin position="280"/>
        <end position="293"/>
    </location>
</feature>
<keyword evidence="7 19" id="KW-0812">Transmembrane</keyword>
<dbReference type="Pfam" id="PF07679">
    <property type="entry name" value="I-set"/>
    <property type="match status" value="1"/>
</dbReference>
<dbReference type="InterPro" id="IPR003599">
    <property type="entry name" value="Ig_sub"/>
</dbReference>
<dbReference type="PANTHER" id="PTHR11100">
    <property type="entry name" value="HEREGULIN-NEUREGULIN FAMILY MEMBER"/>
    <property type="match status" value="1"/>
</dbReference>
<dbReference type="InterPro" id="IPR013098">
    <property type="entry name" value="Ig_I-set"/>
</dbReference>